<keyword evidence="3" id="KW-1185">Reference proteome</keyword>
<dbReference type="AlphaFoldDB" id="A0A5B7J857"/>
<name>A0A5B7J857_PORTR</name>
<accession>A0A5B7J857</accession>
<comment type="caution">
    <text evidence="2">The sequence shown here is derived from an EMBL/GenBank/DDBJ whole genome shotgun (WGS) entry which is preliminary data.</text>
</comment>
<evidence type="ECO:0000313" key="2">
    <source>
        <dbReference type="EMBL" id="MPC90653.1"/>
    </source>
</evidence>
<organism evidence="2 3">
    <name type="scientific">Portunus trituberculatus</name>
    <name type="common">Swimming crab</name>
    <name type="synonym">Neptunus trituberculatus</name>
    <dbReference type="NCBI Taxonomy" id="210409"/>
    <lineage>
        <taxon>Eukaryota</taxon>
        <taxon>Metazoa</taxon>
        <taxon>Ecdysozoa</taxon>
        <taxon>Arthropoda</taxon>
        <taxon>Crustacea</taxon>
        <taxon>Multicrustacea</taxon>
        <taxon>Malacostraca</taxon>
        <taxon>Eumalacostraca</taxon>
        <taxon>Eucarida</taxon>
        <taxon>Decapoda</taxon>
        <taxon>Pleocyemata</taxon>
        <taxon>Brachyura</taxon>
        <taxon>Eubrachyura</taxon>
        <taxon>Portunoidea</taxon>
        <taxon>Portunidae</taxon>
        <taxon>Portuninae</taxon>
        <taxon>Portunus</taxon>
    </lineage>
</organism>
<reference evidence="2 3" key="1">
    <citation type="submission" date="2019-05" db="EMBL/GenBank/DDBJ databases">
        <title>Another draft genome of Portunus trituberculatus and its Hox gene families provides insights of decapod evolution.</title>
        <authorList>
            <person name="Jeong J.-H."/>
            <person name="Song I."/>
            <person name="Kim S."/>
            <person name="Choi T."/>
            <person name="Kim D."/>
            <person name="Ryu S."/>
            <person name="Kim W."/>
        </authorList>
    </citation>
    <scope>NUCLEOTIDE SEQUENCE [LARGE SCALE GENOMIC DNA]</scope>
    <source>
        <tissue evidence="2">Muscle</tissue>
    </source>
</reference>
<evidence type="ECO:0000313" key="3">
    <source>
        <dbReference type="Proteomes" id="UP000324222"/>
    </source>
</evidence>
<sequence>MLRRQDLSSFCFLTQFPGFPAVPEIKSYLLTIAPSRKALCLRSRDIDGHTEVKRHICKATWHFTGKGYDTPRKFHALGRRRKQLEEQQIHSCDTPRVLLCLRSSPLRPRQPRWRQNKHTATSFTRPQ</sequence>
<dbReference type="Proteomes" id="UP000324222">
    <property type="component" value="Unassembled WGS sequence"/>
</dbReference>
<protein>
    <submittedName>
        <fullName evidence="2">Uncharacterized protein</fullName>
    </submittedName>
</protein>
<feature type="region of interest" description="Disordered" evidence="1">
    <location>
        <begin position="108"/>
        <end position="127"/>
    </location>
</feature>
<dbReference type="EMBL" id="VSRR010085154">
    <property type="protein sequence ID" value="MPC90653.1"/>
    <property type="molecule type" value="Genomic_DNA"/>
</dbReference>
<feature type="compositionally biased region" description="Polar residues" evidence="1">
    <location>
        <begin position="118"/>
        <end position="127"/>
    </location>
</feature>
<proteinExistence type="predicted"/>
<evidence type="ECO:0000256" key="1">
    <source>
        <dbReference type="SAM" id="MobiDB-lite"/>
    </source>
</evidence>
<gene>
    <name evidence="2" type="ORF">E2C01_085650</name>
</gene>